<sequence length="444" mass="47889">MSRARAVSIFRPALLCALLSIGAVAPARAATSGDALRAEIAAAAPGATVRVKAGIYDGPFVIEKSLHLLGENGAVLRGDGVVHVIAVQARDVEIGGFSIRRSGRNLFNDTAAVYITADRAFIHDNRISDMLHGIYVRKAHDCRIQHNVILGDGARDEVIADPVTAGLRAADAAAGDLCSVPDPLDRRGNGIHLWNSSGHRISGNRIRGTRDGIYFSFTNDTLTRDNDIAHVRYGLHYMYSDGNVFERNVFSDNAAGAALMYSKRLVLRANRFVANRSHRAYGLLLQSIDDTRIENNTIEGNTVGLFLENGNGDTIRANRIVGNYVGLRVDDSTAGSRFFENNFSGNIHPLETSGNNGANLWAVAGRGNHWDNAESLDLNRDGVADLPHHEADLFGPWRRTLPAIGLLSASPGERLLRFIHSRLALPGLPGATDPHPLVAAPITP</sequence>
<comment type="pathway">
    <text evidence="1">Protein modification; protein ubiquitination.</text>
</comment>
<keyword evidence="7" id="KW-1185">Reference proteome</keyword>
<keyword evidence="3" id="KW-0833">Ubl conjugation pathway</keyword>
<evidence type="ECO:0000256" key="4">
    <source>
        <dbReference type="SAM" id="SignalP"/>
    </source>
</evidence>
<organism evidence="6 7">
    <name type="scientific">Horticoccus luteus</name>
    <dbReference type="NCBI Taxonomy" id="2862869"/>
    <lineage>
        <taxon>Bacteria</taxon>
        <taxon>Pseudomonadati</taxon>
        <taxon>Verrucomicrobiota</taxon>
        <taxon>Opitutia</taxon>
        <taxon>Opitutales</taxon>
        <taxon>Opitutaceae</taxon>
        <taxon>Horticoccus</taxon>
    </lineage>
</organism>
<dbReference type="RefSeq" id="WP_220161979.1">
    <property type="nucleotide sequence ID" value="NZ_CP080507.1"/>
</dbReference>
<dbReference type="KEGG" id="ole:K0B96_16420"/>
<dbReference type="InterPro" id="IPR006633">
    <property type="entry name" value="Carb-bd_sugar_hydrolysis-dom"/>
</dbReference>
<keyword evidence="4" id="KW-0732">Signal</keyword>
<reference evidence="6" key="1">
    <citation type="submission" date="2021-08" db="EMBL/GenBank/DDBJ databases">
        <title>Genome of a novel bacterium of the phylum Verrucomicrobia, Oleiharenicola sp. KSB-15.</title>
        <authorList>
            <person name="Chung J.-H."/>
            <person name="Ahn J.-H."/>
            <person name="Yoon Y."/>
            <person name="Kim D.-Y."/>
            <person name="An S.-H."/>
            <person name="Park I."/>
            <person name="Yeon J."/>
        </authorList>
    </citation>
    <scope>NUCLEOTIDE SEQUENCE</scope>
    <source>
        <strain evidence="6">KSB-15</strain>
    </source>
</reference>
<dbReference type="EMBL" id="CP080507">
    <property type="protein sequence ID" value="QYM78867.1"/>
    <property type="molecule type" value="Genomic_DNA"/>
</dbReference>
<dbReference type="Pfam" id="PF05048">
    <property type="entry name" value="NosD"/>
    <property type="match status" value="1"/>
</dbReference>
<evidence type="ECO:0000256" key="1">
    <source>
        <dbReference type="ARBA" id="ARBA00004906"/>
    </source>
</evidence>
<feature type="domain" description="Carbohydrate-binding/sugar hydrolysis" evidence="5">
    <location>
        <begin position="43"/>
        <end position="179"/>
    </location>
</feature>
<feature type="chain" id="PRO_5034994499" evidence="4">
    <location>
        <begin position="30"/>
        <end position="444"/>
    </location>
</feature>
<dbReference type="SMART" id="SM00722">
    <property type="entry name" value="CASH"/>
    <property type="match status" value="2"/>
</dbReference>
<dbReference type="AlphaFoldDB" id="A0A8F9TVK5"/>
<dbReference type="SMART" id="SM00710">
    <property type="entry name" value="PbH1"/>
    <property type="match status" value="7"/>
</dbReference>
<evidence type="ECO:0000313" key="7">
    <source>
        <dbReference type="Proteomes" id="UP000825051"/>
    </source>
</evidence>
<name>A0A8F9TVK5_9BACT</name>
<dbReference type="Proteomes" id="UP000825051">
    <property type="component" value="Chromosome"/>
</dbReference>
<dbReference type="Gene3D" id="2.160.20.10">
    <property type="entry name" value="Single-stranded right-handed beta-helix, Pectin lyase-like"/>
    <property type="match status" value="1"/>
</dbReference>
<keyword evidence="2" id="KW-0677">Repeat</keyword>
<dbReference type="InterPro" id="IPR011050">
    <property type="entry name" value="Pectin_lyase_fold/virulence"/>
</dbReference>
<dbReference type="PANTHER" id="PTHR22990:SF15">
    <property type="entry name" value="F-BOX ONLY PROTEIN 10"/>
    <property type="match status" value="1"/>
</dbReference>
<dbReference type="NCBIfam" id="TIGR03804">
    <property type="entry name" value="para_beta_helix"/>
    <property type="match status" value="3"/>
</dbReference>
<dbReference type="InterPro" id="IPR006626">
    <property type="entry name" value="PbH1"/>
</dbReference>
<evidence type="ECO:0000256" key="2">
    <source>
        <dbReference type="ARBA" id="ARBA00022737"/>
    </source>
</evidence>
<dbReference type="PANTHER" id="PTHR22990">
    <property type="entry name" value="F-BOX ONLY PROTEIN"/>
    <property type="match status" value="1"/>
</dbReference>
<dbReference type="InterPro" id="IPR051550">
    <property type="entry name" value="SCF-Subunits/Alg-Epimerases"/>
</dbReference>
<dbReference type="InterPro" id="IPR022441">
    <property type="entry name" value="Para_beta_helix_rpt-2"/>
</dbReference>
<evidence type="ECO:0000259" key="5">
    <source>
        <dbReference type="SMART" id="SM00722"/>
    </source>
</evidence>
<evidence type="ECO:0000313" key="6">
    <source>
        <dbReference type="EMBL" id="QYM78867.1"/>
    </source>
</evidence>
<proteinExistence type="predicted"/>
<protein>
    <submittedName>
        <fullName evidence="6">Right-handed parallel beta-helix repeat-containing protein</fullName>
    </submittedName>
</protein>
<gene>
    <name evidence="6" type="ORF">K0B96_16420</name>
</gene>
<feature type="signal peptide" evidence="4">
    <location>
        <begin position="1"/>
        <end position="29"/>
    </location>
</feature>
<dbReference type="InterPro" id="IPR012334">
    <property type="entry name" value="Pectin_lyas_fold"/>
</dbReference>
<evidence type="ECO:0000256" key="3">
    <source>
        <dbReference type="ARBA" id="ARBA00022786"/>
    </source>
</evidence>
<feature type="domain" description="Carbohydrate-binding/sugar hydrolysis" evidence="5">
    <location>
        <begin position="195"/>
        <end position="330"/>
    </location>
</feature>
<dbReference type="SUPFAM" id="SSF51126">
    <property type="entry name" value="Pectin lyase-like"/>
    <property type="match status" value="1"/>
</dbReference>
<accession>A0A8F9TVK5</accession>
<dbReference type="InterPro" id="IPR007742">
    <property type="entry name" value="NosD_dom"/>
</dbReference>